<sequence length="91" mass="10269">MPPAAAFSVCVCCWKTVNTGSQSTIRHHHHRLWASYSKIKDDESSVWCSSGGEVTRQDCVVRKNSLFDASPSTTRLTQAHNRRTTMRVCKE</sequence>
<dbReference type="AlphaFoldDB" id="A0A5B7FQR8"/>
<dbReference type="EMBL" id="VSRR010007941">
    <property type="protein sequence ID" value="MPC47826.1"/>
    <property type="molecule type" value="Genomic_DNA"/>
</dbReference>
<evidence type="ECO:0000256" key="1">
    <source>
        <dbReference type="SAM" id="MobiDB-lite"/>
    </source>
</evidence>
<evidence type="ECO:0000313" key="2">
    <source>
        <dbReference type="EMBL" id="MPC47826.1"/>
    </source>
</evidence>
<reference evidence="2 3" key="1">
    <citation type="submission" date="2019-05" db="EMBL/GenBank/DDBJ databases">
        <title>Another draft genome of Portunus trituberculatus and its Hox gene families provides insights of decapod evolution.</title>
        <authorList>
            <person name="Jeong J.-H."/>
            <person name="Song I."/>
            <person name="Kim S."/>
            <person name="Choi T."/>
            <person name="Kim D."/>
            <person name="Ryu S."/>
            <person name="Kim W."/>
        </authorList>
    </citation>
    <scope>NUCLEOTIDE SEQUENCE [LARGE SCALE GENOMIC DNA]</scope>
    <source>
        <tissue evidence="2">Muscle</tissue>
    </source>
</reference>
<gene>
    <name evidence="2" type="ORF">E2C01_041584</name>
</gene>
<organism evidence="2 3">
    <name type="scientific">Portunus trituberculatus</name>
    <name type="common">Swimming crab</name>
    <name type="synonym">Neptunus trituberculatus</name>
    <dbReference type="NCBI Taxonomy" id="210409"/>
    <lineage>
        <taxon>Eukaryota</taxon>
        <taxon>Metazoa</taxon>
        <taxon>Ecdysozoa</taxon>
        <taxon>Arthropoda</taxon>
        <taxon>Crustacea</taxon>
        <taxon>Multicrustacea</taxon>
        <taxon>Malacostraca</taxon>
        <taxon>Eumalacostraca</taxon>
        <taxon>Eucarida</taxon>
        <taxon>Decapoda</taxon>
        <taxon>Pleocyemata</taxon>
        <taxon>Brachyura</taxon>
        <taxon>Eubrachyura</taxon>
        <taxon>Portunoidea</taxon>
        <taxon>Portunidae</taxon>
        <taxon>Portuninae</taxon>
        <taxon>Portunus</taxon>
    </lineage>
</organism>
<comment type="caution">
    <text evidence="2">The sequence shown here is derived from an EMBL/GenBank/DDBJ whole genome shotgun (WGS) entry which is preliminary data.</text>
</comment>
<accession>A0A5B7FQR8</accession>
<protein>
    <submittedName>
        <fullName evidence="2">Uncharacterized protein</fullName>
    </submittedName>
</protein>
<dbReference type="Proteomes" id="UP000324222">
    <property type="component" value="Unassembled WGS sequence"/>
</dbReference>
<feature type="region of interest" description="Disordered" evidence="1">
    <location>
        <begin position="72"/>
        <end position="91"/>
    </location>
</feature>
<keyword evidence="3" id="KW-1185">Reference proteome</keyword>
<name>A0A5B7FQR8_PORTR</name>
<proteinExistence type="predicted"/>
<evidence type="ECO:0000313" key="3">
    <source>
        <dbReference type="Proteomes" id="UP000324222"/>
    </source>
</evidence>